<reference evidence="3 4" key="1">
    <citation type="submission" date="2023-03" db="EMBL/GenBank/DDBJ databases">
        <title>High recombination rates correlate with genetic variation in Cardiocondyla obscurior ants.</title>
        <authorList>
            <person name="Errbii M."/>
        </authorList>
    </citation>
    <scope>NUCLEOTIDE SEQUENCE [LARGE SCALE GENOMIC DNA]</scope>
    <source>
        <strain evidence="3">Alpha-2009</strain>
        <tissue evidence="3">Whole body</tissue>
    </source>
</reference>
<sequence>MSYAEHGPRIFLTGGPSSDVPLTYGDYVLPKKRSEGRLKLYDSCTDIRAWSPNVLENTRYFRELNEHGKSTPEKLTPFSVVMENMITLTAQAQRDLHVTRRELLRYRSLNLTPEQRDHLENFDRTTVETDKVEEMKIGSITRPLSQERCRLFNANNIVSSQHFDAYMWIYFRPDRFRYSRDDQPQLAHTCILKNYLNVKPLLENNAYLVSRVTSCNILPGEKATRDYNKQETFCIECVDASIQVERDICEMGVQTEECRDNDIYDKQSNVDSPSSQYYETGESTSTFESEFGINLDPESCERNHTEVIIQKDSEIIALKNELDMREDDLKDLQDLNRHLQTLLKEKDEDSNILKHNVNTLQEKLKVAKTSQDNKIADLNAKLSSVEYLMDQMKMELIRERQVCYSQSKEIRELKIKVEAAELHSMENQSLMRKVREMDRLSREAESCGDALKQMKNVCLERDMLQKQNYEQSCTLAERENEIKQLLTLIKQTSDKADTRESSSTNTFHDQVEMSGVVADLRNEIQAKNDKISQCEMQLVCMEREVGNLSDMLKSSLNNFDEAKIAFEGVCDYTKCEHDACLDVQSAVSALKAFVTELEECKLERRSRLQRIDNLKAYMACYSQETVGEITDTDFDTGRGSIQLAAGVSTHTSSNGDCRSSKELVNVQIQSDDVNTVITCSENLNELKLNEIISYKDIDRALATHMKRSIDKIHEISAVLQGAGDYHVNIVNELTRQQQELRKRDLEVQEHLRKRMLEKEQMLETVINERDTKIERLRENLVALETNVSSYRVECDQLKVERADLVDARNLLLKENEEQDEELRARGNQIRKLARQIDDLKQTVDDLRGEANDIKNMKEKLASLLLLLFLLFRDL</sequence>
<organism evidence="3 4">
    <name type="scientific">Cardiocondyla obscurior</name>
    <dbReference type="NCBI Taxonomy" id="286306"/>
    <lineage>
        <taxon>Eukaryota</taxon>
        <taxon>Metazoa</taxon>
        <taxon>Ecdysozoa</taxon>
        <taxon>Arthropoda</taxon>
        <taxon>Hexapoda</taxon>
        <taxon>Insecta</taxon>
        <taxon>Pterygota</taxon>
        <taxon>Neoptera</taxon>
        <taxon>Endopterygota</taxon>
        <taxon>Hymenoptera</taxon>
        <taxon>Apocrita</taxon>
        <taxon>Aculeata</taxon>
        <taxon>Formicoidea</taxon>
        <taxon>Formicidae</taxon>
        <taxon>Myrmicinae</taxon>
        <taxon>Cardiocondyla</taxon>
    </lineage>
</organism>
<proteinExistence type="predicted"/>
<feature type="coiled-coil region" evidence="1">
    <location>
        <begin position="475"/>
        <end position="544"/>
    </location>
</feature>
<gene>
    <name evidence="3" type="ORF">PUN28_001542</name>
</gene>
<feature type="coiled-coil region" evidence="1">
    <location>
        <begin position="766"/>
        <end position="863"/>
    </location>
</feature>
<comment type="caution">
    <text evidence="3">The sequence shown here is derived from an EMBL/GenBank/DDBJ whole genome shotgun (WGS) entry which is preliminary data.</text>
</comment>
<dbReference type="EMBL" id="JADYXP020000001">
    <property type="protein sequence ID" value="KAL0134829.1"/>
    <property type="molecule type" value="Genomic_DNA"/>
</dbReference>
<evidence type="ECO:0000313" key="4">
    <source>
        <dbReference type="Proteomes" id="UP001430953"/>
    </source>
</evidence>
<keyword evidence="4" id="KW-1185">Reference proteome</keyword>
<evidence type="ECO:0000313" key="3">
    <source>
        <dbReference type="EMBL" id="KAL0134829.1"/>
    </source>
</evidence>
<keyword evidence="1" id="KW-0175">Coiled coil</keyword>
<feature type="coiled-coil region" evidence="1">
    <location>
        <begin position="315"/>
        <end position="395"/>
    </location>
</feature>
<protein>
    <submittedName>
        <fullName evidence="3">Uncharacterized protein</fullName>
    </submittedName>
</protein>
<accession>A0AAW2H5T1</accession>
<dbReference type="AlphaFoldDB" id="A0AAW2H5T1"/>
<feature type="compositionally biased region" description="Polar residues" evidence="2">
    <location>
        <begin position="266"/>
        <end position="278"/>
    </location>
</feature>
<evidence type="ECO:0000256" key="1">
    <source>
        <dbReference type="SAM" id="Coils"/>
    </source>
</evidence>
<dbReference type="Proteomes" id="UP001430953">
    <property type="component" value="Unassembled WGS sequence"/>
</dbReference>
<name>A0AAW2H5T1_9HYME</name>
<evidence type="ECO:0000256" key="2">
    <source>
        <dbReference type="SAM" id="MobiDB-lite"/>
    </source>
</evidence>
<feature type="region of interest" description="Disordered" evidence="2">
    <location>
        <begin position="264"/>
        <end position="285"/>
    </location>
</feature>